<dbReference type="EMBL" id="JAULSR010000001">
    <property type="protein sequence ID" value="KAK0635308.1"/>
    <property type="molecule type" value="Genomic_DNA"/>
</dbReference>
<feature type="compositionally biased region" description="Acidic residues" evidence="1">
    <location>
        <begin position="204"/>
        <end position="213"/>
    </location>
</feature>
<feature type="region of interest" description="Disordered" evidence="1">
    <location>
        <begin position="31"/>
        <end position="177"/>
    </location>
</feature>
<feature type="region of interest" description="Disordered" evidence="1">
    <location>
        <begin position="189"/>
        <end position="218"/>
    </location>
</feature>
<evidence type="ECO:0000256" key="1">
    <source>
        <dbReference type="SAM" id="MobiDB-lite"/>
    </source>
</evidence>
<feature type="non-terminal residue" evidence="2">
    <location>
        <position position="1"/>
    </location>
</feature>
<protein>
    <submittedName>
        <fullName evidence="2">Uncharacterized protein</fullName>
    </submittedName>
</protein>
<feature type="compositionally biased region" description="Acidic residues" evidence="1">
    <location>
        <begin position="100"/>
        <end position="113"/>
    </location>
</feature>
<reference evidence="2" key="1">
    <citation type="submission" date="2023-06" db="EMBL/GenBank/DDBJ databases">
        <title>Genome-scale phylogeny and comparative genomics of the fungal order Sordariales.</title>
        <authorList>
            <consortium name="Lawrence Berkeley National Laboratory"/>
            <person name="Hensen N."/>
            <person name="Bonometti L."/>
            <person name="Westerberg I."/>
            <person name="Brannstrom I.O."/>
            <person name="Guillou S."/>
            <person name="Cros-Aarteil S."/>
            <person name="Calhoun S."/>
            <person name="Haridas S."/>
            <person name="Kuo A."/>
            <person name="Mondo S."/>
            <person name="Pangilinan J."/>
            <person name="Riley R."/>
            <person name="LaButti K."/>
            <person name="Andreopoulos B."/>
            <person name="Lipzen A."/>
            <person name="Chen C."/>
            <person name="Yanf M."/>
            <person name="Daum C."/>
            <person name="Ng V."/>
            <person name="Clum A."/>
            <person name="Steindorff A."/>
            <person name="Ohm R."/>
            <person name="Martin F."/>
            <person name="Silar P."/>
            <person name="Natvig D."/>
            <person name="Lalanne C."/>
            <person name="Gautier V."/>
            <person name="Ament-velasquez S.L."/>
            <person name="Kruys A."/>
            <person name="Hutchinson M.I."/>
            <person name="Powell A.J."/>
            <person name="Barry K."/>
            <person name="Miller A.N."/>
            <person name="Grigoriev I.V."/>
            <person name="Debuchy R."/>
            <person name="Gladieux P."/>
            <person name="Thoren M.H."/>
            <person name="Johannesson H."/>
        </authorList>
    </citation>
    <scope>NUCLEOTIDE SEQUENCE</scope>
    <source>
        <strain evidence="2">SMH3391-2</strain>
    </source>
</reference>
<dbReference type="AlphaFoldDB" id="A0AA39XJR8"/>
<accession>A0AA39XJR8</accession>
<dbReference type="Proteomes" id="UP001174934">
    <property type="component" value="Unassembled WGS sequence"/>
</dbReference>
<keyword evidence="3" id="KW-1185">Reference proteome</keyword>
<evidence type="ECO:0000313" key="2">
    <source>
        <dbReference type="EMBL" id="KAK0635308.1"/>
    </source>
</evidence>
<proteinExistence type="predicted"/>
<comment type="caution">
    <text evidence="2">The sequence shown here is derived from an EMBL/GenBank/DDBJ whole genome shotgun (WGS) entry which is preliminary data.</text>
</comment>
<feature type="compositionally biased region" description="Basic and acidic residues" evidence="1">
    <location>
        <begin position="136"/>
        <end position="146"/>
    </location>
</feature>
<name>A0AA39XJR8_9PEZI</name>
<feature type="compositionally biased region" description="Low complexity" evidence="1">
    <location>
        <begin position="147"/>
        <end position="168"/>
    </location>
</feature>
<feature type="compositionally biased region" description="Acidic residues" evidence="1">
    <location>
        <begin position="51"/>
        <end position="60"/>
    </location>
</feature>
<feature type="region of interest" description="Disordered" evidence="1">
    <location>
        <begin position="295"/>
        <end position="317"/>
    </location>
</feature>
<organism evidence="2 3">
    <name type="scientific">Bombardia bombarda</name>
    <dbReference type="NCBI Taxonomy" id="252184"/>
    <lineage>
        <taxon>Eukaryota</taxon>
        <taxon>Fungi</taxon>
        <taxon>Dikarya</taxon>
        <taxon>Ascomycota</taxon>
        <taxon>Pezizomycotina</taxon>
        <taxon>Sordariomycetes</taxon>
        <taxon>Sordariomycetidae</taxon>
        <taxon>Sordariales</taxon>
        <taxon>Lasiosphaeriaceae</taxon>
        <taxon>Bombardia</taxon>
    </lineage>
</organism>
<gene>
    <name evidence="2" type="ORF">B0T17DRAFT_515896</name>
</gene>
<feature type="compositionally biased region" description="Polar residues" evidence="1">
    <location>
        <begin position="78"/>
        <end position="90"/>
    </location>
</feature>
<sequence length="317" mass="34844">KAPTAEEDPNVIPRTAPIGFLGWLPFKVGGTLSVPDLHGGEEENEPLLGASDDEDNDYDEDGVHRKKKRSQQSRPRSNTAESGDTSSSYRSRGDLFPSDGEGDEDAVPLDDEFAVALDRVGGDDRSSNKTRSSKGKRPDRDRDRGMSRTVSRTTMSSGYTTHTTNTHTPDSYKEPLSSSTILFPTVGEEIKPATSLEDLQREEEQAEREEYEEIERRRKAASQLALQRGLSKDNLVTEAALCDEAKDKVLAEENEDETPEERMPNHILPPAHAIDDGLKEAKFTSTVAEEPSAIIKAGTADDDDDGQFVPARLPQFG</sequence>
<feature type="region of interest" description="Disordered" evidence="1">
    <location>
        <begin position="247"/>
        <end position="271"/>
    </location>
</feature>
<evidence type="ECO:0000313" key="3">
    <source>
        <dbReference type="Proteomes" id="UP001174934"/>
    </source>
</evidence>